<evidence type="ECO:0000313" key="1">
    <source>
        <dbReference type="EMBL" id="VDL84081.1"/>
    </source>
</evidence>
<dbReference type="AlphaFoldDB" id="A0A0N4YSX1"/>
<sequence length="75" mass="8229">MMMTVFVAAATAVTVAVMILDVLKWKYAKCSEAWKTGNCGYLKNDGMLMATVISTGMEGHEIFGPYCPNFNRISV</sequence>
<gene>
    <name evidence="1" type="ORF">NBR_LOCUS20344</name>
</gene>
<dbReference type="WBParaSite" id="NBR_0002034301-mRNA-1">
    <property type="protein sequence ID" value="NBR_0002034301-mRNA-1"/>
    <property type="gene ID" value="NBR_0002034301"/>
</dbReference>
<reference evidence="1 2" key="2">
    <citation type="submission" date="2018-11" db="EMBL/GenBank/DDBJ databases">
        <authorList>
            <consortium name="Pathogen Informatics"/>
        </authorList>
    </citation>
    <scope>NUCLEOTIDE SEQUENCE [LARGE SCALE GENOMIC DNA]</scope>
</reference>
<evidence type="ECO:0000313" key="2">
    <source>
        <dbReference type="Proteomes" id="UP000271162"/>
    </source>
</evidence>
<name>A0A0N4YSX1_NIPBR</name>
<reference evidence="3" key="1">
    <citation type="submission" date="2017-02" db="UniProtKB">
        <authorList>
            <consortium name="WormBaseParasite"/>
        </authorList>
    </citation>
    <scope>IDENTIFICATION</scope>
</reference>
<proteinExistence type="predicted"/>
<evidence type="ECO:0000313" key="3">
    <source>
        <dbReference type="WBParaSite" id="NBR_0002034301-mRNA-1"/>
    </source>
</evidence>
<organism evidence="3">
    <name type="scientific">Nippostrongylus brasiliensis</name>
    <name type="common">Rat hookworm</name>
    <dbReference type="NCBI Taxonomy" id="27835"/>
    <lineage>
        <taxon>Eukaryota</taxon>
        <taxon>Metazoa</taxon>
        <taxon>Ecdysozoa</taxon>
        <taxon>Nematoda</taxon>
        <taxon>Chromadorea</taxon>
        <taxon>Rhabditida</taxon>
        <taxon>Rhabditina</taxon>
        <taxon>Rhabditomorpha</taxon>
        <taxon>Strongyloidea</taxon>
        <taxon>Heligmosomidae</taxon>
        <taxon>Nippostrongylus</taxon>
    </lineage>
</organism>
<keyword evidence="2" id="KW-1185">Reference proteome</keyword>
<protein>
    <submittedName>
        <fullName evidence="3">Secreted protein</fullName>
    </submittedName>
</protein>
<dbReference type="Proteomes" id="UP000271162">
    <property type="component" value="Unassembled WGS sequence"/>
</dbReference>
<dbReference type="EMBL" id="UYSL01025049">
    <property type="protein sequence ID" value="VDL84081.1"/>
    <property type="molecule type" value="Genomic_DNA"/>
</dbReference>
<accession>A0A0N4YSX1</accession>